<proteinExistence type="predicted"/>
<reference evidence="1 2" key="2">
    <citation type="journal article" date="2017" name="Genome Biol. Evol.">
        <title>Trajectories and Drivers of Genome Evolution in Surface-Associated Marine Phaeobacter.</title>
        <authorList>
            <person name="Freese H.M."/>
            <person name="Sikorski J."/>
            <person name="Bunk B."/>
            <person name="Scheuner C."/>
            <person name="Meier-Kolthoff J.P."/>
            <person name="Sproer C."/>
            <person name="Gram L."/>
            <person name="Overmann J."/>
        </authorList>
    </citation>
    <scope>NUCLEOTIDE SEQUENCE [LARGE SCALE GENOMIC DNA]</scope>
    <source>
        <strain evidence="1 2">P88</strain>
    </source>
</reference>
<dbReference type="SUPFAM" id="SSF50956">
    <property type="entry name" value="Thermostable phytase (3-phytase)"/>
    <property type="match status" value="1"/>
</dbReference>
<protein>
    <submittedName>
        <fullName evidence="1">Uncharacterized protein</fullName>
    </submittedName>
</protein>
<name>A0A2I7K671_9RHOB</name>
<evidence type="ECO:0000313" key="2">
    <source>
        <dbReference type="Proteomes" id="UP000236447"/>
    </source>
</evidence>
<accession>A0A2I7K671</accession>
<gene>
    <name evidence="1" type="ORF">PhaeoP88_00713</name>
</gene>
<dbReference type="InterPro" id="IPR015943">
    <property type="entry name" value="WD40/YVTN_repeat-like_dom_sf"/>
</dbReference>
<dbReference type="Proteomes" id="UP000236447">
    <property type="component" value="Chromosome"/>
</dbReference>
<reference evidence="1 2" key="1">
    <citation type="journal article" date="2017" name="Front. Microbiol.">
        <title>Phaeobacter piscinae sp. nov., a species of the Roseobacter group and potential aquaculture probiont.</title>
        <authorList>
            <person name="Sonnenschein E.C."/>
            <person name="Phippen C.B.W."/>
            <person name="Nielsen K.F."/>
            <person name="Mateiu R.V."/>
            <person name="Melchiorsen J."/>
            <person name="Gram L."/>
            <person name="Overmann J."/>
            <person name="Freese H.M."/>
        </authorList>
    </citation>
    <scope>NUCLEOTIDE SEQUENCE [LARGE SCALE GENOMIC DNA]</scope>
    <source>
        <strain evidence="1 2">P88</strain>
    </source>
</reference>
<dbReference type="RefSeq" id="WP_102883088.1">
    <property type="nucleotide sequence ID" value="NZ_CP010725.1"/>
</dbReference>
<evidence type="ECO:0000313" key="1">
    <source>
        <dbReference type="EMBL" id="AUQ98109.1"/>
    </source>
</evidence>
<dbReference type="EMBL" id="CP010725">
    <property type="protein sequence ID" value="AUQ98109.1"/>
    <property type="molecule type" value="Genomic_DNA"/>
</dbReference>
<dbReference type="AlphaFoldDB" id="A0A2I7K671"/>
<dbReference type="Gene3D" id="2.130.10.10">
    <property type="entry name" value="YVTN repeat-like/Quinoprotein amine dehydrogenase"/>
    <property type="match status" value="1"/>
</dbReference>
<sequence>MGGMIGTMRGDRMLRAGRNQAISGFGFEFDPTEIVDHGAQRKALTFRPDGTRYYCFDDGSSGTKYIRQYDLAVPWLPSSFVASEPYRLTTGLSPTGCVFKPDGTSFFVFESYDRRVVEYTLSVPWDVTTAVFLRQSGAIFSGYYGGIEITPDGRSLFVLNSNVVGHFTMATPWDPSTLVYDQSKTFVPITEMRDISFAANGMGAMVAGRPTNAANNNFGIALFTMDAPWDFASLTYSGRQIHLVELVSTTSGPGSVYYRDERDHQQLFFVTSGRYFSRIIL</sequence>
<organism evidence="1 2">
    <name type="scientific">Phaeobacter inhibens</name>
    <dbReference type="NCBI Taxonomy" id="221822"/>
    <lineage>
        <taxon>Bacteria</taxon>
        <taxon>Pseudomonadati</taxon>
        <taxon>Pseudomonadota</taxon>
        <taxon>Alphaproteobacteria</taxon>
        <taxon>Rhodobacterales</taxon>
        <taxon>Roseobacteraceae</taxon>
        <taxon>Phaeobacter</taxon>
    </lineage>
</organism>